<dbReference type="EMBL" id="MU629493">
    <property type="protein sequence ID" value="KAJ1256661.1"/>
    <property type="molecule type" value="Genomic_DNA"/>
</dbReference>
<evidence type="ECO:0000256" key="2">
    <source>
        <dbReference type="ARBA" id="ARBA00022821"/>
    </source>
</evidence>
<proteinExistence type="predicted"/>
<organism evidence="4 5">
    <name type="scientific">Paspalum vaginatum</name>
    <name type="common">seashore paspalum</name>
    <dbReference type="NCBI Taxonomy" id="158149"/>
    <lineage>
        <taxon>Eukaryota</taxon>
        <taxon>Viridiplantae</taxon>
        <taxon>Streptophyta</taxon>
        <taxon>Embryophyta</taxon>
        <taxon>Tracheophyta</taxon>
        <taxon>Spermatophyta</taxon>
        <taxon>Magnoliopsida</taxon>
        <taxon>Liliopsida</taxon>
        <taxon>Poales</taxon>
        <taxon>Poaceae</taxon>
        <taxon>PACMAD clade</taxon>
        <taxon>Panicoideae</taxon>
        <taxon>Andropogonodae</taxon>
        <taxon>Paspaleae</taxon>
        <taxon>Paspalinae</taxon>
        <taxon>Paspalum</taxon>
    </lineage>
</organism>
<dbReference type="GO" id="GO:0042742">
    <property type="term" value="P:defense response to bacterium"/>
    <property type="evidence" value="ECO:0007669"/>
    <property type="project" value="UniProtKB-ARBA"/>
</dbReference>
<keyword evidence="5" id="KW-1185">Reference proteome</keyword>
<dbReference type="InterPro" id="IPR058922">
    <property type="entry name" value="WHD_DRP"/>
</dbReference>
<dbReference type="Gene3D" id="3.80.10.10">
    <property type="entry name" value="Ribonuclease Inhibitor"/>
    <property type="match status" value="1"/>
</dbReference>
<dbReference type="PANTHER" id="PTHR23155">
    <property type="entry name" value="DISEASE RESISTANCE PROTEIN RP"/>
    <property type="match status" value="1"/>
</dbReference>
<sequence length="336" mass="38716">MRDCNLLNVEDKEHRVSACLMLSYFHLPPHLKRCFTMCSLFPKGHRIDKQQLIDQWIAHNMISLTIGVDYLEDIGDECFNSLVQVSFLQDLDEKYGRVSCKMHDWVYDLAWSISQEEISKVVPEDVTRFTKGYRYFSLVERPRNPLPEKVFRIARAYVDEFDDKMFTKALKNTKHLRSIIVDDVSLRPVLTAIFLIKNLKYLEISRLTCEALPEAITDIWSLQAVHLTYSGLLELPKSIGSMHWGVLGLISLSDTTLLRHINRIFQIKLCLFDLFTCGISDRFQKKGVLFCSVFTMGQLVLQVMHVSSLKLQMRDEAKPSVRAQVADAATRSSTCI</sequence>
<protein>
    <recommendedName>
        <fullName evidence="3">Disease resistance protein winged helix domain-containing protein</fullName>
    </recommendedName>
</protein>
<dbReference type="GO" id="GO:0009626">
    <property type="term" value="P:plant-type hypersensitive response"/>
    <property type="evidence" value="ECO:0007669"/>
    <property type="project" value="UniProtKB-ARBA"/>
</dbReference>
<evidence type="ECO:0000313" key="5">
    <source>
        <dbReference type="Proteomes" id="UP001164776"/>
    </source>
</evidence>
<dbReference type="Proteomes" id="UP001164776">
    <property type="component" value="Unassembled WGS sequence"/>
</dbReference>
<keyword evidence="2" id="KW-0611">Plant defense</keyword>
<keyword evidence="1" id="KW-0677">Repeat</keyword>
<gene>
    <name evidence="4" type="ORF">BS78_K339100</name>
</gene>
<dbReference type="InterPro" id="IPR044974">
    <property type="entry name" value="Disease_R_plants"/>
</dbReference>
<dbReference type="Gene3D" id="1.10.10.10">
    <property type="entry name" value="Winged helix-like DNA-binding domain superfamily/Winged helix DNA-binding domain"/>
    <property type="match status" value="1"/>
</dbReference>
<dbReference type="SUPFAM" id="SSF52047">
    <property type="entry name" value="RNI-like"/>
    <property type="match status" value="1"/>
</dbReference>
<dbReference type="GO" id="GO:0002758">
    <property type="term" value="P:innate immune response-activating signaling pathway"/>
    <property type="evidence" value="ECO:0007669"/>
    <property type="project" value="UniProtKB-ARBA"/>
</dbReference>
<dbReference type="InterPro" id="IPR032675">
    <property type="entry name" value="LRR_dom_sf"/>
</dbReference>
<reference evidence="4 5" key="1">
    <citation type="submission" date="2022-10" db="EMBL/GenBank/DDBJ databases">
        <title>WGS assembly of Paspalum vaginatum 540-79.</title>
        <authorList>
            <person name="Sun G."/>
            <person name="Wase N."/>
            <person name="Shu S."/>
            <person name="Jenkins J."/>
            <person name="Zhou B."/>
            <person name="Torres-Rodriguez J."/>
            <person name="Chen C."/>
            <person name="Sandor L."/>
            <person name="Plott C."/>
            <person name="Yoshinga Y."/>
            <person name="Daum C."/>
            <person name="Qi P."/>
            <person name="Barry K."/>
            <person name="Lipzen A."/>
            <person name="Berry L."/>
            <person name="Pedersen C."/>
            <person name="Gottilla T."/>
            <person name="Foltz A."/>
            <person name="Yu H."/>
            <person name="O'Malley R."/>
            <person name="Zhang C."/>
            <person name="Devos K."/>
            <person name="Sigmon B."/>
            <person name="Yu B."/>
            <person name="Obata T."/>
            <person name="Schmutz J."/>
            <person name="Schnable J."/>
        </authorList>
    </citation>
    <scope>NUCLEOTIDE SEQUENCE [LARGE SCALE GENOMIC DNA]</scope>
    <source>
        <strain evidence="5">cv. 540-79</strain>
    </source>
</reference>
<dbReference type="InterPro" id="IPR036388">
    <property type="entry name" value="WH-like_DNA-bd_sf"/>
</dbReference>
<dbReference type="AlphaFoldDB" id="A0A9W8CGD9"/>
<dbReference type="FunFam" id="1.10.10.10:FF:000322">
    <property type="entry name" value="Probable disease resistance protein At1g63360"/>
    <property type="match status" value="1"/>
</dbReference>
<evidence type="ECO:0000313" key="4">
    <source>
        <dbReference type="EMBL" id="KAJ1256661.1"/>
    </source>
</evidence>
<comment type="caution">
    <text evidence="4">The sequence shown here is derived from an EMBL/GenBank/DDBJ whole genome shotgun (WGS) entry which is preliminary data.</text>
</comment>
<accession>A0A9W8CGD9</accession>
<evidence type="ECO:0000256" key="1">
    <source>
        <dbReference type="ARBA" id="ARBA00022737"/>
    </source>
</evidence>
<dbReference type="PANTHER" id="PTHR23155:SF1092">
    <property type="entry name" value="OS01G0536501 PROTEIN"/>
    <property type="match status" value="1"/>
</dbReference>
<evidence type="ECO:0000259" key="3">
    <source>
        <dbReference type="Pfam" id="PF23559"/>
    </source>
</evidence>
<dbReference type="OrthoDB" id="5279713at2759"/>
<name>A0A9W8CGD9_9POAL</name>
<dbReference type="Pfam" id="PF23559">
    <property type="entry name" value="WHD_DRP"/>
    <property type="match status" value="1"/>
</dbReference>
<feature type="domain" description="Disease resistance protein winged helix" evidence="3">
    <location>
        <begin position="40"/>
        <end position="110"/>
    </location>
</feature>